<evidence type="ECO:0000313" key="1">
    <source>
        <dbReference type="EMBL" id="VDM83957.1"/>
    </source>
</evidence>
<evidence type="ECO:0000313" key="2">
    <source>
        <dbReference type="Proteomes" id="UP000270094"/>
    </source>
</evidence>
<accession>A0A3P7K697</accession>
<organism evidence="1 2">
    <name type="scientific">Strongylus vulgaris</name>
    <name type="common">Blood worm</name>
    <dbReference type="NCBI Taxonomy" id="40348"/>
    <lineage>
        <taxon>Eukaryota</taxon>
        <taxon>Metazoa</taxon>
        <taxon>Ecdysozoa</taxon>
        <taxon>Nematoda</taxon>
        <taxon>Chromadorea</taxon>
        <taxon>Rhabditida</taxon>
        <taxon>Rhabditina</taxon>
        <taxon>Rhabditomorpha</taxon>
        <taxon>Strongyloidea</taxon>
        <taxon>Strongylidae</taxon>
        <taxon>Strongylus</taxon>
    </lineage>
</organism>
<gene>
    <name evidence="1" type="ORF">SVUK_LOCUS18955</name>
</gene>
<sequence>MARTAAWMKHAYLGLLPAFPAGYLIVNGFRGDQFWTKPYVDRSPFPPTEALKDLVESELDRIGDVKKAKVRCSNLINSMLCFLLE</sequence>
<protein>
    <submittedName>
        <fullName evidence="1">Uncharacterized protein</fullName>
    </submittedName>
</protein>
<dbReference type="Proteomes" id="UP000270094">
    <property type="component" value="Unassembled WGS sequence"/>
</dbReference>
<keyword evidence="2" id="KW-1185">Reference proteome</keyword>
<proteinExistence type="predicted"/>
<dbReference type="AlphaFoldDB" id="A0A3P7K697"/>
<dbReference type="OrthoDB" id="110174at2759"/>
<name>A0A3P7K697_STRVU</name>
<reference evidence="1 2" key="1">
    <citation type="submission" date="2018-11" db="EMBL/GenBank/DDBJ databases">
        <authorList>
            <consortium name="Pathogen Informatics"/>
        </authorList>
    </citation>
    <scope>NUCLEOTIDE SEQUENCE [LARGE SCALE GENOMIC DNA]</scope>
</reference>
<dbReference type="EMBL" id="UYYB01126535">
    <property type="protein sequence ID" value="VDM83957.1"/>
    <property type="molecule type" value="Genomic_DNA"/>
</dbReference>